<keyword evidence="2" id="KW-1185">Reference proteome</keyword>
<proteinExistence type="predicted"/>
<dbReference type="RefSeq" id="WP_256405273.1">
    <property type="nucleotide sequence ID" value="NZ_CP187151.1"/>
</dbReference>
<dbReference type="AlphaFoldDB" id="A0ABD6D3W2"/>
<name>A0ABD6D3W2_9EURY</name>
<reference evidence="1 2" key="1">
    <citation type="journal article" date="2019" name="Int. J. Syst. Evol. Microbiol.">
        <title>The Global Catalogue of Microorganisms (GCM) 10K type strain sequencing project: providing services to taxonomists for standard genome sequencing and annotation.</title>
        <authorList>
            <consortium name="The Broad Institute Genomics Platform"/>
            <consortium name="The Broad Institute Genome Sequencing Center for Infectious Disease"/>
            <person name="Wu L."/>
            <person name="Ma J."/>
        </authorList>
    </citation>
    <scope>NUCLEOTIDE SEQUENCE [LARGE SCALE GENOMIC DNA]</scope>
    <source>
        <strain evidence="1 2">CGMCC 1.10594</strain>
    </source>
</reference>
<accession>A0ABD6D3W2</accession>
<dbReference type="PROSITE" id="PS51257">
    <property type="entry name" value="PROKAR_LIPOPROTEIN"/>
    <property type="match status" value="1"/>
</dbReference>
<dbReference type="Proteomes" id="UP001597075">
    <property type="component" value="Unassembled WGS sequence"/>
</dbReference>
<comment type="caution">
    <text evidence="1">The sequence shown here is derived from an EMBL/GenBank/DDBJ whole genome shotgun (WGS) entry which is preliminary data.</text>
</comment>
<gene>
    <name evidence="1" type="ORF">ACFSBJ_15045</name>
</gene>
<evidence type="ECO:0000313" key="2">
    <source>
        <dbReference type="Proteomes" id="UP001597075"/>
    </source>
</evidence>
<sequence>MDIQRRTLLQFGSIGVVSSLAGCSFMGSAEYVPVVVENSHNTKHAISIAVISPPEGSGGYTSYASETLQLDIGESETYDETLALTDYPPNLLAMMMLDDETTGTAEFELSAELQELRFRITEDGQIRILPSYEQFE</sequence>
<organism evidence="1 2">
    <name type="scientific">Haloplanus ruber</name>
    <dbReference type="NCBI Taxonomy" id="869892"/>
    <lineage>
        <taxon>Archaea</taxon>
        <taxon>Methanobacteriati</taxon>
        <taxon>Methanobacteriota</taxon>
        <taxon>Stenosarchaea group</taxon>
        <taxon>Halobacteria</taxon>
        <taxon>Halobacteriales</taxon>
        <taxon>Haloferacaceae</taxon>
        <taxon>Haloplanus</taxon>
    </lineage>
</organism>
<protein>
    <submittedName>
        <fullName evidence="1">Uncharacterized protein</fullName>
    </submittedName>
</protein>
<evidence type="ECO:0000313" key="1">
    <source>
        <dbReference type="EMBL" id="MFD1635046.1"/>
    </source>
</evidence>
<dbReference type="EMBL" id="JBHUDL010000010">
    <property type="protein sequence ID" value="MFD1635046.1"/>
    <property type="molecule type" value="Genomic_DNA"/>
</dbReference>